<dbReference type="AlphaFoldDB" id="A0AAD8TV58"/>
<feature type="region of interest" description="Disordered" evidence="2">
    <location>
        <begin position="553"/>
        <end position="575"/>
    </location>
</feature>
<dbReference type="Pfam" id="PF00646">
    <property type="entry name" value="F-box"/>
    <property type="match status" value="1"/>
</dbReference>
<gene>
    <name evidence="4" type="ORF">QYE76_009516</name>
</gene>
<dbReference type="InterPro" id="IPR004330">
    <property type="entry name" value="FAR1_DNA_bnd_dom"/>
</dbReference>
<dbReference type="GO" id="GO:0008270">
    <property type="term" value="F:zinc ion binding"/>
    <property type="evidence" value="ECO:0007669"/>
    <property type="project" value="UniProtKB-KW"/>
</dbReference>
<evidence type="ECO:0000313" key="4">
    <source>
        <dbReference type="EMBL" id="KAK1692819.1"/>
    </source>
</evidence>
<feature type="compositionally biased region" description="Polar residues" evidence="2">
    <location>
        <begin position="743"/>
        <end position="764"/>
    </location>
</feature>
<name>A0AAD8TV58_LOLMU</name>
<sequence length="1233" mass="139034">MDHISDLPDELLHGILSRLRSFPAAVRTSGLSRRWRRVWASVPDITLVSDLIHHGTSFLDMVDAALAAYSADPPVTLRNVKISMPYHNDQAGRVSAWLLFASQRVAGNLNLRADLVYHKQLPHEIDLPPFERTMGIALTLGEHFHLRLPPVGVFAALVDLKLALATMDARALEVLVSSQCPRLRNFTLMHVTLVNGSDLSISSATLRRLKFHAGKTRRLDVSAPNLEVVKVWYVADVHIAAPNLAELVLASIGQFVFTDAVGHLRRLEVTYCSAMEPLMRQLDTVEELGLQAPFGEEEFKRFMDDTNNLPKCESLSQAGEIDNLTVSLGQSILVVLCRFHVGAGITGVAPHYISPPSTFNVLLDSYWTNIDPNNVPLASLVAQEEHVDVNFIKNNNFNNNAYRNNSSNNYRPYPYNNGNGYGNSYGNSYNNNRSSPPGLEAMLKEFISTQTAFNKSVEEKLGKIDILSSKVDSLAADVDLLKSKVLPNENHHNKITTTANAIQVRINENIRLMAELRARWDREENEKLAKEKNIAKVWTITTTSNANATHVAAPPTHTNKRIGVSNVSTSNAKREKLPETAKIAETACDKAAKIFSNIGDDDPIALDYNGLNFDDCHISEVIKFLQKLAKSPNASAINLAFTHHITNALIKAREEKLEREASIPKKLEDGWEPIIKMKVKDFDYMDPKYSTRALDLNEPAIEGDRVIEDVSLFNDLQIEETCSIQGTLSNPDVTKSSEHSKHVSGSNTGASADTNPETGETLSTDDSGGDEDEGEVQSTPCSQTKVETPFKGKIYDSWEDAKMQYNRYAKKIGFSIKCSTSKVSKIDDQRDKQLFVCNKSGKNEDINKLEAPPVRQRNRSITKKTECKARLRIKRRGTKWYVTYFIEELNHSLMKKFSLKKYLRSHKGIPKEEKEFVQLWHKYMKLQEKIDVAEDAVEFKDEDKTLRAWGDFLVEEQALQVYTRPIYLRFRAELRKVTSYNVQHVGHETYDVSPIKNYVYGYGSRSYKVEANLEAENYNCECCKFSRDGLLCCHIFRVMMQLGNIDRIPEKYILKRWRIPEEIIMEEKLELPKVPVDKKMSNKERQQLRYGTMCNDFTKVSKIASTSDKGKALADKYMQALEKELLDMKASESAKRKERKNATTAQDDAQDGEGANDGGLDSFSQFDHVQDPVYVTKQGRPAEKRKQSGLHLKSSKVVKCSVCGSNQHTAATCKDKITPAPEPKEFDFFREMV</sequence>
<protein>
    <recommendedName>
        <fullName evidence="3">SWIM-type domain-containing protein</fullName>
    </recommendedName>
</protein>
<dbReference type="InterPro" id="IPR001810">
    <property type="entry name" value="F-box_dom"/>
</dbReference>
<organism evidence="4 5">
    <name type="scientific">Lolium multiflorum</name>
    <name type="common">Italian ryegrass</name>
    <name type="synonym">Lolium perenne subsp. multiflorum</name>
    <dbReference type="NCBI Taxonomy" id="4521"/>
    <lineage>
        <taxon>Eukaryota</taxon>
        <taxon>Viridiplantae</taxon>
        <taxon>Streptophyta</taxon>
        <taxon>Embryophyta</taxon>
        <taxon>Tracheophyta</taxon>
        <taxon>Spermatophyta</taxon>
        <taxon>Magnoliopsida</taxon>
        <taxon>Liliopsida</taxon>
        <taxon>Poales</taxon>
        <taxon>Poaceae</taxon>
        <taxon>BOP clade</taxon>
        <taxon>Pooideae</taxon>
        <taxon>Poodae</taxon>
        <taxon>Poeae</taxon>
        <taxon>Poeae Chloroplast Group 2 (Poeae type)</taxon>
        <taxon>Loliodinae</taxon>
        <taxon>Loliinae</taxon>
        <taxon>Lolium</taxon>
    </lineage>
</organism>
<dbReference type="Proteomes" id="UP001231189">
    <property type="component" value="Unassembled WGS sequence"/>
</dbReference>
<evidence type="ECO:0000313" key="5">
    <source>
        <dbReference type="Proteomes" id="UP001231189"/>
    </source>
</evidence>
<dbReference type="InterPro" id="IPR036047">
    <property type="entry name" value="F-box-like_dom_sf"/>
</dbReference>
<dbReference type="InterPro" id="IPR007527">
    <property type="entry name" value="Znf_SWIM"/>
</dbReference>
<dbReference type="Pfam" id="PF03101">
    <property type="entry name" value="FAR1"/>
    <property type="match status" value="1"/>
</dbReference>
<keyword evidence="1" id="KW-0863">Zinc-finger</keyword>
<dbReference type="PROSITE" id="PS50966">
    <property type="entry name" value="ZF_SWIM"/>
    <property type="match status" value="1"/>
</dbReference>
<dbReference type="EMBL" id="JAUUTY010000001">
    <property type="protein sequence ID" value="KAK1692819.1"/>
    <property type="molecule type" value="Genomic_DNA"/>
</dbReference>
<evidence type="ECO:0000259" key="3">
    <source>
        <dbReference type="PROSITE" id="PS50966"/>
    </source>
</evidence>
<evidence type="ECO:0000256" key="1">
    <source>
        <dbReference type="PROSITE-ProRule" id="PRU00325"/>
    </source>
</evidence>
<keyword evidence="1" id="KW-0479">Metal-binding</keyword>
<accession>A0AAD8TV58</accession>
<comment type="caution">
    <text evidence="4">The sequence shown here is derived from an EMBL/GenBank/DDBJ whole genome shotgun (WGS) entry which is preliminary data.</text>
</comment>
<keyword evidence="5" id="KW-1185">Reference proteome</keyword>
<dbReference type="Gene3D" id="1.20.1280.50">
    <property type="match status" value="1"/>
</dbReference>
<reference evidence="4" key="1">
    <citation type="submission" date="2023-07" db="EMBL/GenBank/DDBJ databases">
        <title>A chromosome-level genome assembly of Lolium multiflorum.</title>
        <authorList>
            <person name="Chen Y."/>
            <person name="Copetti D."/>
            <person name="Kolliker R."/>
            <person name="Studer B."/>
        </authorList>
    </citation>
    <scope>NUCLEOTIDE SEQUENCE</scope>
    <source>
        <strain evidence="4">02402/16</strain>
        <tissue evidence="4">Leaf</tissue>
    </source>
</reference>
<dbReference type="PANTHER" id="PTHR47482">
    <property type="entry name" value="OS11G0632001 PROTEIN"/>
    <property type="match status" value="1"/>
</dbReference>
<dbReference type="CDD" id="cd22160">
    <property type="entry name" value="F-box_AtFBL13-like"/>
    <property type="match status" value="1"/>
</dbReference>
<proteinExistence type="predicted"/>
<dbReference type="PANTHER" id="PTHR47482:SF24">
    <property type="entry name" value="PROTEIN FAR1-RELATED SEQUENCE"/>
    <property type="match status" value="1"/>
</dbReference>
<feature type="region of interest" description="Disordered" evidence="2">
    <location>
        <begin position="727"/>
        <end position="783"/>
    </location>
</feature>
<dbReference type="SUPFAM" id="SSF81383">
    <property type="entry name" value="F-box domain"/>
    <property type="match status" value="1"/>
</dbReference>
<feature type="domain" description="SWIM-type" evidence="3">
    <location>
        <begin position="1007"/>
        <end position="1043"/>
    </location>
</feature>
<evidence type="ECO:0000256" key="2">
    <source>
        <dbReference type="SAM" id="MobiDB-lite"/>
    </source>
</evidence>
<feature type="region of interest" description="Disordered" evidence="2">
    <location>
        <begin position="1130"/>
        <end position="1163"/>
    </location>
</feature>
<keyword evidence="1" id="KW-0862">Zinc</keyword>
<dbReference type="InterPro" id="IPR053781">
    <property type="entry name" value="F-box_AtFBL13-like"/>
</dbReference>